<dbReference type="GO" id="GO:0006508">
    <property type="term" value="P:proteolysis"/>
    <property type="evidence" value="ECO:0007669"/>
    <property type="project" value="InterPro"/>
</dbReference>
<dbReference type="RefSeq" id="WP_153736886.1">
    <property type="nucleotide sequence ID" value="NZ_WJNG01000008.1"/>
</dbReference>
<dbReference type="Proteomes" id="UP000799092">
    <property type="component" value="Unassembled WGS sequence"/>
</dbReference>
<dbReference type="AlphaFoldDB" id="A0A6A8DHQ6"/>
<evidence type="ECO:0000313" key="2">
    <source>
        <dbReference type="Proteomes" id="UP000799092"/>
    </source>
</evidence>
<dbReference type="GO" id="GO:0004190">
    <property type="term" value="F:aspartic-type endopeptidase activity"/>
    <property type="evidence" value="ECO:0007669"/>
    <property type="project" value="InterPro"/>
</dbReference>
<organism evidence="1 2">
    <name type="scientific">Aquibacillus halophilus</name>
    <dbReference type="NCBI Taxonomy" id="930132"/>
    <lineage>
        <taxon>Bacteria</taxon>
        <taxon>Bacillati</taxon>
        <taxon>Bacillota</taxon>
        <taxon>Bacilli</taxon>
        <taxon>Bacillales</taxon>
        <taxon>Bacillaceae</taxon>
        <taxon>Aquibacillus</taxon>
    </lineage>
</organism>
<evidence type="ECO:0000313" key="1">
    <source>
        <dbReference type="EMBL" id="MRH43251.1"/>
    </source>
</evidence>
<keyword evidence="2" id="KW-1185">Reference proteome</keyword>
<comment type="caution">
    <text evidence="1">The sequence shown here is derived from an EMBL/GenBank/DDBJ whole genome shotgun (WGS) entry which is preliminary data.</text>
</comment>
<gene>
    <name evidence="1" type="ORF">GH741_11225</name>
</gene>
<dbReference type="InterPro" id="IPR001969">
    <property type="entry name" value="Aspartic_peptidase_AS"/>
</dbReference>
<protein>
    <recommendedName>
        <fullName evidence="3">Peptidase A2 domain-containing protein</fullName>
    </recommendedName>
</protein>
<accession>A0A6A8DHQ6</accession>
<dbReference type="OrthoDB" id="155087at2"/>
<dbReference type="PROSITE" id="PS00141">
    <property type="entry name" value="ASP_PROTEASE"/>
    <property type="match status" value="1"/>
</dbReference>
<dbReference type="InterPro" id="IPR021109">
    <property type="entry name" value="Peptidase_aspartic_dom_sf"/>
</dbReference>
<evidence type="ECO:0008006" key="3">
    <source>
        <dbReference type="Google" id="ProtNLM"/>
    </source>
</evidence>
<proteinExistence type="predicted"/>
<sequence>MEELLFNLEIDEEDGSAEILVEGIIGEKNYCFLLDTGAAKTSVKTDDYIAKYHSIGESHSNGVFSSLSEQKIVIPNIEVGPLIKENFTICRTNENLDHKKNLIGMDFLKEYSYCFYFDENKIMVNQNTELLKMTLEDLVLDRKGYQPYINVHYGETMASAVWDTGAGITVVDVNFIKNNPSYFEEIGTSMGTDSTGTSINTPEFLMSSTIIGKHRFPFHRVVGVDLSRVNSTAKIRMDLILGYSTLSKANWFFDFPREKWAILSMLE</sequence>
<dbReference type="EMBL" id="WJNG01000008">
    <property type="protein sequence ID" value="MRH43251.1"/>
    <property type="molecule type" value="Genomic_DNA"/>
</dbReference>
<dbReference type="SUPFAM" id="SSF50630">
    <property type="entry name" value="Acid proteases"/>
    <property type="match status" value="2"/>
</dbReference>
<reference evidence="1" key="1">
    <citation type="submission" date="2019-11" db="EMBL/GenBank/DDBJ databases">
        <authorList>
            <person name="Li J."/>
        </authorList>
    </citation>
    <scope>NUCLEOTIDE SEQUENCE</scope>
    <source>
        <strain evidence="1">B6B</strain>
    </source>
</reference>
<name>A0A6A8DHQ6_9BACI</name>
<dbReference type="Gene3D" id="2.40.70.10">
    <property type="entry name" value="Acid Proteases"/>
    <property type="match status" value="2"/>
</dbReference>